<evidence type="ECO:0000256" key="5">
    <source>
        <dbReference type="ARBA" id="ARBA00022840"/>
    </source>
</evidence>
<dbReference type="InterPro" id="IPR049940">
    <property type="entry name" value="GluQ/Sye"/>
</dbReference>
<evidence type="ECO:0000259" key="8">
    <source>
        <dbReference type="Pfam" id="PF00749"/>
    </source>
</evidence>
<proteinExistence type="inferred from homology"/>
<comment type="similarity">
    <text evidence="7">Belongs to the class-I aminoacyl-tRNA synthetase family.</text>
</comment>
<dbReference type="InterPro" id="IPR000924">
    <property type="entry name" value="Glu/Gln-tRNA-synth"/>
</dbReference>
<dbReference type="PROSITE" id="PS00178">
    <property type="entry name" value="AA_TRNA_LIGASE_I"/>
    <property type="match status" value="1"/>
</dbReference>
<feature type="domain" description="Glutamyl/glutaminyl-tRNA synthetase class Ib catalytic" evidence="8">
    <location>
        <begin position="7"/>
        <end position="264"/>
    </location>
</feature>
<dbReference type="EC" id="6.1.1.-" evidence="9"/>
<dbReference type="OrthoDB" id="9807503at2"/>
<keyword evidence="6 7" id="KW-0030">Aminoacyl-tRNA synthetase</keyword>
<dbReference type="PRINTS" id="PR00987">
    <property type="entry name" value="TRNASYNTHGLU"/>
</dbReference>
<dbReference type="PANTHER" id="PTHR43311">
    <property type="entry name" value="GLUTAMATE--TRNA LIGASE"/>
    <property type="match status" value="1"/>
</dbReference>
<dbReference type="GO" id="GO:0005829">
    <property type="term" value="C:cytosol"/>
    <property type="evidence" value="ECO:0007669"/>
    <property type="project" value="TreeGrafter"/>
</dbReference>
<keyword evidence="2" id="KW-0479">Metal-binding</keyword>
<dbReference type="Pfam" id="PF00749">
    <property type="entry name" value="tRNA-synt_1c"/>
    <property type="match status" value="1"/>
</dbReference>
<dbReference type="EMBL" id="SJFN01000021">
    <property type="protein sequence ID" value="TBW36253.1"/>
    <property type="molecule type" value="Genomic_DNA"/>
</dbReference>
<keyword evidence="1 7" id="KW-0436">Ligase</keyword>
<organism evidence="9 10">
    <name type="scientific">Siculibacillus lacustris</name>
    <dbReference type="NCBI Taxonomy" id="1549641"/>
    <lineage>
        <taxon>Bacteria</taxon>
        <taxon>Pseudomonadati</taxon>
        <taxon>Pseudomonadota</taxon>
        <taxon>Alphaproteobacteria</taxon>
        <taxon>Hyphomicrobiales</taxon>
        <taxon>Ancalomicrobiaceae</taxon>
        <taxon>Siculibacillus</taxon>
    </lineage>
</organism>
<reference evidence="9 10" key="1">
    <citation type="submission" date="2019-02" db="EMBL/GenBank/DDBJ databases">
        <title>Siculibacillus lacustris gen. nov., sp. nov., a new rosette-forming bacterium isolated from a freshwater crater lake (Lake St. Ana, Romania).</title>
        <authorList>
            <person name="Felfoldi T."/>
            <person name="Marton Z."/>
            <person name="Szabo A."/>
            <person name="Mentes A."/>
            <person name="Boka K."/>
            <person name="Marialigeti K."/>
            <person name="Mathe I."/>
            <person name="Koncz M."/>
            <person name="Schumann P."/>
            <person name="Toth E."/>
        </authorList>
    </citation>
    <scope>NUCLEOTIDE SEQUENCE [LARGE SCALE GENOMIC DNA]</scope>
    <source>
        <strain evidence="9 10">SA-279</strain>
    </source>
</reference>
<comment type="caution">
    <text evidence="9">The sequence shown here is derived from an EMBL/GenBank/DDBJ whole genome shotgun (WGS) entry which is preliminary data.</text>
</comment>
<keyword evidence="4" id="KW-0862">Zinc</keyword>
<dbReference type="GO" id="GO:0004818">
    <property type="term" value="F:glutamate-tRNA ligase activity"/>
    <property type="evidence" value="ECO:0007669"/>
    <property type="project" value="TreeGrafter"/>
</dbReference>
<gene>
    <name evidence="9" type="ORF">EYW49_14190</name>
</gene>
<dbReference type="InterPro" id="IPR014729">
    <property type="entry name" value="Rossmann-like_a/b/a_fold"/>
</dbReference>
<dbReference type="RefSeq" id="WP_131310249.1">
    <property type="nucleotide sequence ID" value="NZ_SJFN01000021.1"/>
</dbReference>
<evidence type="ECO:0000256" key="2">
    <source>
        <dbReference type="ARBA" id="ARBA00022723"/>
    </source>
</evidence>
<dbReference type="InterPro" id="IPR020058">
    <property type="entry name" value="Glu/Gln-tRNA-synth_Ib_cat-dom"/>
</dbReference>
<protein>
    <submittedName>
        <fullName evidence="9">tRNA glutamyl-Q(34) synthetase GluQRS</fullName>
        <ecNumber evidence="9">6.1.1.-</ecNumber>
    </submittedName>
</protein>
<keyword evidence="5 7" id="KW-0067">ATP-binding</keyword>
<dbReference type="AlphaFoldDB" id="A0A4Q9VLA9"/>
<dbReference type="Proteomes" id="UP000292781">
    <property type="component" value="Unassembled WGS sequence"/>
</dbReference>
<keyword evidence="3 7" id="KW-0547">Nucleotide-binding</keyword>
<accession>A0A4Q9VLA9</accession>
<keyword evidence="7" id="KW-0648">Protein biosynthesis</keyword>
<dbReference type="PANTHER" id="PTHR43311:SF1">
    <property type="entry name" value="GLUTAMYL-Q TRNA(ASP) SYNTHETASE"/>
    <property type="match status" value="1"/>
</dbReference>
<evidence type="ECO:0000313" key="9">
    <source>
        <dbReference type="EMBL" id="TBW36253.1"/>
    </source>
</evidence>
<evidence type="ECO:0000256" key="7">
    <source>
        <dbReference type="RuleBase" id="RU363037"/>
    </source>
</evidence>
<evidence type="ECO:0000256" key="4">
    <source>
        <dbReference type="ARBA" id="ARBA00022833"/>
    </source>
</evidence>
<dbReference type="SUPFAM" id="SSF52374">
    <property type="entry name" value="Nucleotidylyl transferase"/>
    <property type="match status" value="1"/>
</dbReference>
<evidence type="ECO:0000256" key="6">
    <source>
        <dbReference type="ARBA" id="ARBA00023146"/>
    </source>
</evidence>
<evidence type="ECO:0000256" key="1">
    <source>
        <dbReference type="ARBA" id="ARBA00022598"/>
    </source>
</evidence>
<evidence type="ECO:0000256" key="3">
    <source>
        <dbReference type="ARBA" id="ARBA00022741"/>
    </source>
</evidence>
<dbReference type="NCBIfam" id="NF004315">
    <property type="entry name" value="PRK05710.1-4"/>
    <property type="match status" value="1"/>
</dbReference>
<dbReference type="GO" id="GO:0006424">
    <property type="term" value="P:glutamyl-tRNA aminoacylation"/>
    <property type="evidence" value="ECO:0007669"/>
    <property type="project" value="TreeGrafter"/>
</dbReference>
<sequence length="301" mass="32557">MPQPVFRFAPSPNGALHLGHALSALLDHALARACGGRFLLRLEDVDPTRCRPEFERAILDDLAWLGLDWDGEVRRQSEHLAEHRAALARLEAEGLVYPSRVTRGALKALVAAAEAAGTPWPHDPDGAPWPPPRGAPFATVDGEPPALRLDTAAALARSGPLDWIETGGETPGVARRVTADPAAWGDPILARKEMPSSYHLAVVVDDAAQGVTHVVRGADLYRATDVHRLLQDRLGLPAPIYHHHELIRDGQGRKLSKSASDTALAALRADGATPDDVRALIDWPAREADIPRLSRVLRDAR</sequence>
<dbReference type="GO" id="GO:0005524">
    <property type="term" value="F:ATP binding"/>
    <property type="evidence" value="ECO:0007669"/>
    <property type="project" value="UniProtKB-KW"/>
</dbReference>
<dbReference type="Gene3D" id="3.40.50.620">
    <property type="entry name" value="HUPs"/>
    <property type="match status" value="1"/>
</dbReference>
<name>A0A4Q9VLA9_9HYPH</name>
<dbReference type="InterPro" id="IPR001412">
    <property type="entry name" value="aa-tRNA-synth_I_CS"/>
</dbReference>
<keyword evidence="10" id="KW-1185">Reference proteome</keyword>
<evidence type="ECO:0000313" key="10">
    <source>
        <dbReference type="Proteomes" id="UP000292781"/>
    </source>
</evidence>